<reference evidence="6 7" key="3">
    <citation type="submission" date="2025-05" db="UniProtKB">
        <authorList>
            <consortium name="RefSeq"/>
        </authorList>
    </citation>
    <scope>IDENTIFICATION</scope>
    <source>
        <tissue evidence="6 7">Leaf</tissue>
    </source>
</reference>
<evidence type="ECO:0000256" key="1">
    <source>
        <dbReference type="ARBA" id="ARBA00022741"/>
    </source>
</evidence>
<feature type="domain" description="AAA-type ATPase N-terminal" evidence="4">
    <location>
        <begin position="28"/>
        <end position="117"/>
    </location>
</feature>
<keyword evidence="2" id="KW-0378">Hydrolase</keyword>
<keyword evidence="5" id="KW-1185">Reference proteome</keyword>
<dbReference type="RefSeq" id="XP_019095711.1">
    <property type="nucleotide sequence ID" value="XM_019240166.1"/>
</dbReference>
<sequence>MKSSSLFMAAATAGCCGAMLANSFSPKEKLNDYIWGLVQKAITHFSTDMTLVINELSGGFLPNKMFHDAQAYMATRITLSTSNRLRVVKRNGISGLLLVENDAFVDTFRGINIRWILRTSEIDRNTGGGISSQVQYYDLIFPKKERDLVIESYLPFVSLEAESSPFLGIV</sequence>
<evidence type="ECO:0000256" key="3">
    <source>
        <dbReference type="ARBA" id="ARBA00022840"/>
    </source>
</evidence>
<protein>
    <submittedName>
        <fullName evidence="6 7">AAA-ATPase At5g17740-like</fullName>
    </submittedName>
</protein>
<name>A0ABM1R9M3_CAMSA</name>
<reference evidence="5" key="1">
    <citation type="journal article" date="1997" name="Nucleic Acids Res.">
        <title>tRNAscan-SE: a program for improved detection of transfer RNA genes in genomic sequence.</title>
        <authorList>
            <person name="Lowe T.M."/>
            <person name="Eddy S.R."/>
        </authorList>
    </citation>
    <scope>NUCLEOTIDE SEQUENCE [LARGE SCALE GENOMIC DNA]</scope>
    <source>
        <strain evidence="5">r\DH55</strain>
    </source>
</reference>
<keyword evidence="1" id="KW-0547">Nucleotide-binding</keyword>
<dbReference type="InterPro" id="IPR050747">
    <property type="entry name" value="Mitochondrial_chaperone_BCS1"/>
</dbReference>
<evidence type="ECO:0000313" key="5">
    <source>
        <dbReference type="Proteomes" id="UP000694864"/>
    </source>
</evidence>
<dbReference type="Pfam" id="PF14363">
    <property type="entry name" value="AAA_assoc"/>
    <property type="match status" value="1"/>
</dbReference>
<reference evidence="5" key="2">
    <citation type="journal article" date="2014" name="Nat. Commun.">
        <title>The emerging biofuel crop Camelina sativa retains a highly undifferentiated hexaploid genome structure.</title>
        <authorList>
            <person name="Kagale S."/>
            <person name="Koh C."/>
            <person name="Nixon J."/>
            <person name="Bollina V."/>
            <person name="Clarke W.E."/>
            <person name="Tuteja R."/>
            <person name="Spillane C."/>
            <person name="Robinson S.J."/>
            <person name="Links M.G."/>
            <person name="Clarke C."/>
            <person name="Higgins E.E."/>
            <person name="Huebert T."/>
            <person name="Sharpe A.G."/>
            <person name="Parkin I.A."/>
        </authorList>
    </citation>
    <scope>NUCLEOTIDE SEQUENCE [LARGE SCALE GENOMIC DNA]</scope>
    <source>
        <strain evidence="5">r\DH55</strain>
    </source>
</reference>
<evidence type="ECO:0000259" key="4">
    <source>
        <dbReference type="Pfam" id="PF14363"/>
    </source>
</evidence>
<proteinExistence type="predicted"/>
<evidence type="ECO:0000313" key="7">
    <source>
        <dbReference type="RefSeq" id="XP_019095712.1"/>
    </source>
</evidence>
<dbReference type="Proteomes" id="UP000694864">
    <property type="component" value="Chromosome 18"/>
</dbReference>
<gene>
    <name evidence="6 7" type="primary">LOC109130532</name>
</gene>
<dbReference type="PROSITE" id="PS51257">
    <property type="entry name" value="PROKAR_LIPOPROTEIN"/>
    <property type="match status" value="1"/>
</dbReference>
<dbReference type="PANTHER" id="PTHR23070">
    <property type="entry name" value="BCS1 AAA-TYPE ATPASE"/>
    <property type="match status" value="1"/>
</dbReference>
<evidence type="ECO:0000256" key="2">
    <source>
        <dbReference type="ARBA" id="ARBA00022801"/>
    </source>
</evidence>
<evidence type="ECO:0000313" key="6">
    <source>
        <dbReference type="RefSeq" id="XP_019095711.1"/>
    </source>
</evidence>
<dbReference type="RefSeq" id="XP_019095712.1">
    <property type="nucleotide sequence ID" value="XM_019240167.1"/>
</dbReference>
<accession>A0ABM1R9M3</accession>
<dbReference type="InterPro" id="IPR025753">
    <property type="entry name" value="AAA_N_dom"/>
</dbReference>
<dbReference type="GeneID" id="109130532"/>
<organism evidence="5 6">
    <name type="scientific">Camelina sativa</name>
    <name type="common">False flax</name>
    <name type="synonym">Myagrum sativum</name>
    <dbReference type="NCBI Taxonomy" id="90675"/>
    <lineage>
        <taxon>Eukaryota</taxon>
        <taxon>Viridiplantae</taxon>
        <taxon>Streptophyta</taxon>
        <taxon>Embryophyta</taxon>
        <taxon>Tracheophyta</taxon>
        <taxon>Spermatophyta</taxon>
        <taxon>Magnoliopsida</taxon>
        <taxon>eudicotyledons</taxon>
        <taxon>Gunneridae</taxon>
        <taxon>Pentapetalae</taxon>
        <taxon>rosids</taxon>
        <taxon>malvids</taxon>
        <taxon>Brassicales</taxon>
        <taxon>Brassicaceae</taxon>
        <taxon>Camelineae</taxon>
        <taxon>Camelina</taxon>
    </lineage>
</organism>
<keyword evidence="3" id="KW-0067">ATP-binding</keyword>